<proteinExistence type="predicted"/>
<evidence type="ECO:0000313" key="2">
    <source>
        <dbReference type="Proteomes" id="UP000187455"/>
    </source>
</evidence>
<dbReference type="AlphaFoldDB" id="A0A1R0H1M2"/>
<keyword evidence="2" id="KW-1185">Reference proteome</keyword>
<organism evidence="1 2">
    <name type="scientific">Smittium mucronatum</name>
    <dbReference type="NCBI Taxonomy" id="133383"/>
    <lineage>
        <taxon>Eukaryota</taxon>
        <taxon>Fungi</taxon>
        <taxon>Fungi incertae sedis</taxon>
        <taxon>Zoopagomycota</taxon>
        <taxon>Kickxellomycotina</taxon>
        <taxon>Harpellomycetes</taxon>
        <taxon>Harpellales</taxon>
        <taxon>Legeriomycetaceae</taxon>
        <taxon>Smittium</taxon>
    </lineage>
</organism>
<evidence type="ECO:0000313" key="1">
    <source>
        <dbReference type="EMBL" id="OLY83015.1"/>
    </source>
</evidence>
<feature type="non-terminal residue" evidence="1">
    <location>
        <position position="16"/>
    </location>
</feature>
<reference evidence="1 2" key="1">
    <citation type="journal article" date="2016" name="Mol. Biol. Evol.">
        <title>Genome-Wide Survey of Gut Fungi (Harpellales) Reveals the First Horizontally Transferred Ubiquitin Gene from a Mosquito Host.</title>
        <authorList>
            <person name="Wang Y."/>
            <person name="White M.M."/>
            <person name="Kvist S."/>
            <person name="Moncalvo J.M."/>
        </authorList>
    </citation>
    <scope>NUCLEOTIDE SEQUENCE [LARGE SCALE GENOMIC DNA]</scope>
    <source>
        <strain evidence="1 2">ALG-7-W6</strain>
    </source>
</reference>
<dbReference type="EMBL" id="LSSL01001117">
    <property type="protein sequence ID" value="OLY83015.1"/>
    <property type="molecule type" value="Genomic_DNA"/>
</dbReference>
<comment type="caution">
    <text evidence="1">The sequence shown here is derived from an EMBL/GenBank/DDBJ whole genome shotgun (WGS) entry which is preliminary data.</text>
</comment>
<name>A0A1R0H1M2_9FUNG</name>
<sequence>MGKIAKPGTVTEVVKA</sequence>
<dbReference type="Proteomes" id="UP000187455">
    <property type="component" value="Unassembled WGS sequence"/>
</dbReference>
<accession>A0A1R0H1M2</accession>
<gene>
    <name evidence="1" type="ORF">AYI68_g2853</name>
</gene>
<protein>
    <submittedName>
        <fullName evidence="1">Uncharacterized protein</fullName>
    </submittedName>
</protein>